<sequence length="332" mass="35240">MSRAQTLHARTADGTRPYALPDGGVALVAFAVVLFSVYNALTKWLAADYDPLQIVFFRGLFGLLPVALILLWHGGGTAVLRSRRPGVQVLRAVLALAANICFILSYRAMPLADAVAIGYAAPIFVTALSVPMLSERVGVHRWSAVLVGFLGVLLVARPGVGVFEPAALLAIFGTLLYALSIIATRRLGTLDAAITTMAHSTSLYVIICALALPFVWVTPTWTDLAFFLALGLVGGVGMFCFVQAYRMAEATKLAPFDYTAMVWATIFGFAIWGEVPTLWSVAGISVIAGSGLYIVHREHVTRRTAAAQAALAGSSSRKVPAKARSAAQSVSS</sequence>
<protein>
    <submittedName>
        <fullName evidence="3">DMT family transporter</fullName>
    </submittedName>
</protein>
<feature type="transmembrane region" description="Helical" evidence="1">
    <location>
        <begin position="224"/>
        <end position="242"/>
    </location>
</feature>
<comment type="caution">
    <text evidence="3">The sequence shown here is derived from an EMBL/GenBank/DDBJ whole genome shotgun (WGS) entry which is preliminary data.</text>
</comment>
<dbReference type="Proteomes" id="UP000253941">
    <property type="component" value="Unassembled WGS sequence"/>
</dbReference>
<dbReference type="EMBL" id="QPMH01000001">
    <property type="protein sequence ID" value="RDD63700.1"/>
    <property type="molecule type" value="Genomic_DNA"/>
</dbReference>
<proteinExistence type="predicted"/>
<dbReference type="RefSeq" id="WP_114580213.1">
    <property type="nucleotide sequence ID" value="NZ_QPMH01000001.1"/>
</dbReference>
<dbReference type="SUPFAM" id="SSF103481">
    <property type="entry name" value="Multidrug resistance efflux transporter EmrE"/>
    <property type="match status" value="2"/>
</dbReference>
<feature type="transmembrane region" description="Helical" evidence="1">
    <location>
        <begin position="53"/>
        <end position="74"/>
    </location>
</feature>
<dbReference type="AlphaFoldDB" id="A0A369TEL8"/>
<gene>
    <name evidence="3" type="ORF">DRB17_00520</name>
</gene>
<keyword evidence="1" id="KW-0812">Transmembrane</keyword>
<feature type="domain" description="EamA" evidence="2">
    <location>
        <begin position="24"/>
        <end position="156"/>
    </location>
</feature>
<accession>A0A369TEL8</accession>
<feature type="transmembrane region" description="Helical" evidence="1">
    <location>
        <begin position="166"/>
        <end position="184"/>
    </location>
</feature>
<dbReference type="InterPro" id="IPR037185">
    <property type="entry name" value="EmrE-like"/>
</dbReference>
<feature type="transmembrane region" description="Helical" evidence="1">
    <location>
        <begin position="20"/>
        <end position="41"/>
    </location>
</feature>
<dbReference type="PANTHER" id="PTHR22911:SF103">
    <property type="entry name" value="BLR2811 PROTEIN"/>
    <property type="match status" value="1"/>
</dbReference>
<keyword evidence="1" id="KW-1133">Transmembrane helix</keyword>
<feature type="domain" description="EamA" evidence="2">
    <location>
        <begin position="166"/>
        <end position="290"/>
    </location>
</feature>
<evidence type="ECO:0000259" key="2">
    <source>
        <dbReference type="Pfam" id="PF00892"/>
    </source>
</evidence>
<keyword evidence="1" id="KW-0472">Membrane</keyword>
<name>A0A369TEL8_9PROT</name>
<evidence type="ECO:0000256" key="1">
    <source>
        <dbReference type="SAM" id="Phobius"/>
    </source>
</evidence>
<feature type="transmembrane region" description="Helical" evidence="1">
    <location>
        <begin position="142"/>
        <end position="160"/>
    </location>
</feature>
<dbReference type="InterPro" id="IPR000620">
    <property type="entry name" value="EamA_dom"/>
</dbReference>
<dbReference type="PANTHER" id="PTHR22911">
    <property type="entry name" value="ACYL-MALONYL CONDENSING ENZYME-RELATED"/>
    <property type="match status" value="1"/>
</dbReference>
<feature type="transmembrane region" description="Helical" evidence="1">
    <location>
        <begin position="196"/>
        <end position="218"/>
    </location>
</feature>
<feature type="transmembrane region" description="Helical" evidence="1">
    <location>
        <begin position="86"/>
        <end position="105"/>
    </location>
</feature>
<keyword evidence="4" id="KW-1185">Reference proteome</keyword>
<evidence type="ECO:0000313" key="4">
    <source>
        <dbReference type="Proteomes" id="UP000253941"/>
    </source>
</evidence>
<organism evidence="3 4">
    <name type="scientific">Ferruginivarius sediminum</name>
    <dbReference type="NCBI Taxonomy" id="2661937"/>
    <lineage>
        <taxon>Bacteria</taxon>
        <taxon>Pseudomonadati</taxon>
        <taxon>Pseudomonadota</taxon>
        <taxon>Alphaproteobacteria</taxon>
        <taxon>Rhodospirillales</taxon>
        <taxon>Rhodospirillaceae</taxon>
        <taxon>Ferruginivarius</taxon>
    </lineage>
</organism>
<evidence type="ECO:0000313" key="3">
    <source>
        <dbReference type="EMBL" id="RDD63700.1"/>
    </source>
</evidence>
<feature type="transmembrane region" description="Helical" evidence="1">
    <location>
        <begin position="111"/>
        <end position="130"/>
    </location>
</feature>
<feature type="transmembrane region" description="Helical" evidence="1">
    <location>
        <begin position="254"/>
        <end position="272"/>
    </location>
</feature>
<reference evidence="3 4" key="1">
    <citation type="submission" date="2018-07" db="EMBL/GenBank/DDBJ databases">
        <title>Venubactetium sediminum gen. nov., sp. nov., isolated from a marine solar saltern.</title>
        <authorList>
            <person name="Wang S."/>
        </authorList>
    </citation>
    <scope>NUCLEOTIDE SEQUENCE [LARGE SCALE GENOMIC DNA]</scope>
    <source>
        <strain evidence="3 4">WD2A32</strain>
    </source>
</reference>
<dbReference type="Pfam" id="PF00892">
    <property type="entry name" value="EamA"/>
    <property type="match status" value="2"/>
</dbReference>
<dbReference type="GO" id="GO:0016020">
    <property type="term" value="C:membrane"/>
    <property type="evidence" value="ECO:0007669"/>
    <property type="project" value="InterPro"/>
</dbReference>
<feature type="transmembrane region" description="Helical" evidence="1">
    <location>
        <begin position="278"/>
        <end position="295"/>
    </location>
</feature>